<dbReference type="RefSeq" id="WP_301242469.1">
    <property type="nucleotide sequence ID" value="NZ_JAROCC010000003.1"/>
</dbReference>
<name>A0ABT8JP43_9BACL</name>
<proteinExistence type="predicted"/>
<evidence type="ECO:0000313" key="2">
    <source>
        <dbReference type="EMBL" id="MDN4606924.1"/>
    </source>
</evidence>
<reference evidence="2" key="1">
    <citation type="submission" date="2023-03" db="EMBL/GenBank/DDBJ databases">
        <title>MT1 and MT2 Draft Genomes of Novel Species.</title>
        <authorList>
            <person name="Venkateswaran K."/>
        </authorList>
    </citation>
    <scope>NUCLEOTIDE SEQUENCE</scope>
    <source>
        <strain evidence="2">F6_3S_P_2</strain>
    </source>
</reference>
<accession>A0ABT8JP43</accession>
<evidence type="ECO:0000259" key="1">
    <source>
        <dbReference type="Pfam" id="PF11181"/>
    </source>
</evidence>
<feature type="domain" description="General stress protein 17M-like" evidence="1">
    <location>
        <begin position="5"/>
        <end position="98"/>
    </location>
</feature>
<keyword evidence="3" id="KW-1185">Reference proteome</keyword>
<evidence type="ECO:0000313" key="3">
    <source>
        <dbReference type="Proteomes" id="UP001175097"/>
    </source>
</evidence>
<dbReference type="Proteomes" id="UP001175097">
    <property type="component" value="Unassembled WGS sequence"/>
</dbReference>
<dbReference type="EMBL" id="JAROCC010000003">
    <property type="protein sequence ID" value="MDN4606924.1"/>
    <property type="molecule type" value="Genomic_DNA"/>
</dbReference>
<dbReference type="Pfam" id="PF11181">
    <property type="entry name" value="YflT"/>
    <property type="match status" value="1"/>
</dbReference>
<protein>
    <submittedName>
        <fullName evidence="2">General stress protein</fullName>
    </submittedName>
</protein>
<sequence>MVIKKIVENAVQAKKEIEDLTSQGYTHDDIYIFAHDKKRTENITEALDTEKVGMKEQGFLDSMKNMFTSRGDELRSKMEAAGLTAEDAADAERELDHGKLVLIAKK</sequence>
<gene>
    <name evidence="2" type="ORF">P5G49_05450</name>
</gene>
<dbReference type="InterPro" id="IPR025889">
    <property type="entry name" value="GSP17M-like_dom"/>
</dbReference>
<comment type="caution">
    <text evidence="2">The sequence shown here is derived from an EMBL/GenBank/DDBJ whole genome shotgun (WGS) entry which is preliminary data.</text>
</comment>
<organism evidence="2 3">
    <name type="scientific">Sporosarcina highlanderae</name>
    <dbReference type="NCBI Taxonomy" id="3035916"/>
    <lineage>
        <taxon>Bacteria</taxon>
        <taxon>Bacillati</taxon>
        <taxon>Bacillota</taxon>
        <taxon>Bacilli</taxon>
        <taxon>Bacillales</taxon>
        <taxon>Caryophanaceae</taxon>
        <taxon>Sporosarcina</taxon>
    </lineage>
</organism>